<accession>A0A437MDL3</accession>
<keyword evidence="4" id="KW-1185">Reference proteome</keyword>
<gene>
    <name evidence="3" type="ORF">EOD42_15805</name>
</gene>
<dbReference type="OrthoDB" id="7157734at2"/>
<keyword evidence="2" id="KW-0812">Transmembrane</keyword>
<feature type="transmembrane region" description="Helical" evidence="2">
    <location>
        <begin position="182"/>
        <end position="202"/>
    </location>
</feature>
<dbReference type="PANTHER" id="PTHR38457:SF1">
    <property type="entry name" value="REGULATOR ABRB-RELATED"/>
    <property type="match status" value="1"/>
</dbReference>
<name>A0A437MDL3_9PROT</name>
<dbReference type="AlphaFoldDB" id="A0A437MDL3"/>
<dbReference type="GO" id="GO:0016020">
    <property type="term" value="C:membrane"/>
    <property type="evidence" value="ECO:0007669"/>
    <property type="project" value="InterPro"/>
</dbReference>
<dbReference type="GO" id="GO:0010468">
    <property type="term" value="P:regulation of gene expression"/>
    <property type="evidence" value="ECO:0007669"/>
    <property type="project" value="InterPro"/>
</dbReference>
<organism evidence="3 4">
    <name type="scientific">Rhodovarius crocodyli</name>
    <dbReference type="NCBI Taxonomy" id="1979269"/>
    <lineage>
        <taxon>Bacteria</taxon>
        <taxon>Pseudomonadati</taxon>
        <taxon>Pseudomonadota</taxon>
        <taxon>Alphaproteobacteria</taxon>
        <taxon>Acetobacterales</taxon>
        <taxon>Roseomonadaceae</taxon>
        <taxon>Rhodovarius</taxon>
    </lineage>
</organism>
<protein>
    <submittedName>
        <fullName evidence="3">AbrB family transcriptional regulator</fullName>
    </submittedName>
</protein>
<evidence type="ECO:0000256" key="2">
    <source>
        <dbReference type="SAM" id="Phobius"/>
    </source>
</evidence>
<keyword evidence="2" id="KW-1133">Transmembrane helix</keyword>
<dbReference type="InterPro" id="IPR007820">
    <property type="entry name" value="AbrB_fam"/>
</dbReference>
<sequence length="470" mass="49578">MVREAGRRRGRAERRAGLQGQGLHRHRRLYRAGRPHPAPRGHGRAGPAHHHRHPVGGDPGARRLQPAEPGKAAKPEGGPEAHRALSDQQGPDRHQHIDQSVGTVRLHCLNCKDRQGLPPCPAGRCCTAVISILLTLSVASIGGAIFSALHVPLAWMIGAMVATATLNWHYPAKLNKLMRPVALVVLGLSLGQSFTPAVVAAIGGAIPAMLVAGMLSILTGVMVAPMLGRMAGLDSKTGYFSSVPGGVVVMIVLAQRAGVSLPPVTIAQTIRVLVVVLTFPLGLSFFAHHAEDSVFNTARLAVDLPWMLAVLAGGLAVALGMSRTRIANPWMLPPLILSIALTGTGHMPSGIPGIMVNMAQIVMGASLGQRITREFILSSRRLMIAAVLSSLILCVICAVIGVGLGLLFDLPPPGVVLGMAPGGMPEMGITARSLDLAVPLVLGFHLTRTLLCNLFVGPIYDLARRLRILR</sequence>
<feature type="compositionally biased region" description="Basic residues" evidence="1">
    <location>
        <begin position="23"/>
        <end position="54"/>
    </location>
</feature>
<comment type="caution">
    <text evidence="3">The sequence shown here is derived from an EMBL/GenBank/DDBJ whole genome shotgun (WGS) entry which is preliminary data.</text>
</comment>
<feature type="transmembrane region" description="Helical" evidence="2">
    <location>
        <begin position="152"/>
        <end position="170"/>
    </location>
</feature>
<feature type="transmembrane region" description="Helical" evidence="2">
    <location>
        <begin position="436"/>
        <end position="460"/>
    </location>
</feature>
<keyword evidence="2" id="KW-0472">Membrane</keyword>
<evidence type="ECO:0000256" key="1">
    <source>
        <dbReference type="SAM" id="MobiDB-lite"/>
    </source>
</evidence>
<feature type="transmembrane region" description="Helical" evidence="2">
    <location>
        <begin position="208"/>
        <end position="227"/>
    </location>
</feature>
<evidence type="ECO:0000313" key="4">
    <source>
        <dbReference type="Proteomes" id="UP000282957"/>
    </source>
</evidence>
<dbReference type="Proteomes" id="UP000282957">
    <property type="component" value="Unassembled WGS sequence"/>
</dbReference>
<feature type="transmembrane region" description="Helical" evidence="2">
    <location>
        <begin position="300"/>
        <end position="322"/>
    </location>
</feature>
<reference evidence="3 4" key="1">
    <citation type="submission" date="2019-01" db="EMBL/GenBank/DDBJ databases">
        <authorList>
            <person name="Chen W.-M."/>
        </authorList>
    </citation>
    <scope>NUCLEOTIDE SEQUENCE [LARGE SCALE GENOMIC DNA]</scope>
    <source>
        <strain evidence="3 4">CCP-6</strain>
    </source>
</reference>
<dbReference type="NCBIfam" id="TIGR03082">
    <property type="entry name" value="Gneg_AbrB_dup"/>
    <property type="match status" value="1"/>
</dbReference>
<dbReference type="PANTHER" id="PTHR38457">
    <property type="entry name" value="REGULATOR ABRB-RELATED"/>
    <property type="match status" value="1"/>
</dbReference>
<feature type="transmembrane region" description="Helical" evidence="2">
    <location>
        <begin position="382"/>
        <end position="408"/>
    </location>
</feature>
<dbReference type="InterPro" id="IPR017516">
    <property type="entry name" value="AbrB_dup"/>
</dbReference>
<dbReference type="Pfam" id="PF05145">
    <property type="entry name" value="AbrB"/>
    <property type="match status" value="1"/>
</dbReference>
<proteinExistence type="predicted"/>
<feature type="transmembrane region" description="Helical" evidence="2">
    <location>
        <begin position="239"/>
        <end position="258"/>
    </location>
</feature>
<dbReference type="EMBL" id="SACL01000005">
    <property type="protein sequence ID" value="RVT95663.1"/>
    <property type="molecule type" value="Genomic_DNA"/>
</dbReference>
<feature type="compositionally biased region" description="Basic and acidic residues" evidence="1">
    <location>
        <begin position="71"/>
        <end position="95"/>
    </location>
</feature>
<feature type="region of interest" description="Disordered" evidence="1">
    <location>
        <begin position="1"/>
        <end position="95"/>
    </location>
</feature>
<feature type="transmembrane region" description="Helical" evidence="2">
    <location>
        <begin position="334"/>
        <end position="361"/>
    </location>
</feature>
<feature type="transmembrane region" description="Helical" evidence="2">
    <location>
        <begin position="270"/>
        <end position="288"/>
    </location>
</feature>
<feature type="transmembrane region" description="Helical" evidence="2">
    <location>
        <begin position="122"/>
        <end position="146"/>
    </location>
</feature>
<evidence type="ECO:0000313" key="3">
    <source>
        <dbReference type="EMBL" id="RVT95663.1"/>
    </source>
</evidence>